<protein>
    <submittedName>
        <fullName evidence="1">Uncharacterized protein</fullName>
    </submittedName>
</protein>
<evidence type="ECO:0000313" key="1">
    <source>
        <dbReference type="EMBL" id="CAE7511225.1"/>
    </source>
</evidence>
<dbReference type="AlphaFoldDB" id="A0A812T2R5"/>
<dbReference type="Proteomes" id="UP000649617">
    <property type="component" value="Unassembled WGS sequence"/>
</dbReference>
<reference evidence="1" key="1">
    <citation type="submission" date="2021-02" db="EMBL/GenBank/DDBJ databases">
        <authorList>
            <person name="Dougan E. K."/>
            <person name="Rhodes N."/>
            <person name="Thang M."/>
            <person name="Chan C."/>
        </authorList>
    </citation>
    <scope>NUCLEOTIDE SEQUENCE</scope>
</reference>
<dbReference type="EMBL" id="CAJNIZ010028846">
    <property type="protein sequence ID" value="CAE7511225.1"/>
    <property type="molecule type" value="Genomic_DNA"/>
</dbReference>
<proteinExistence type="predicted"/>
<organism evidence="1 2">
    <name type="scientific">Symbiodinium pilosum</name>
    <name type="common">Dinoflagellate</name>
    <dbReference type="NCBI Taxonomy" id="2952"/>
    <lineage>
        <taxon>Eukaryota</taxon>
        <taxon>Sar</taxon>
        <taxon>Alveolata</taxon>
        <taxon>Dinophyceae</taxon>
        <taxon>Suessiales</taxon>
        <taxon>Symbiodiniaceae</taxon>
        <taxon>Symbiodinium</taxon>
    </lineage>
</organism>
<keyword evidence="2" id="KW-1185">Reference proteome</keyword>
<accession>A0A812T2R5</accession>
<name>A0A812T2R5_SYMPI</name>
<comment type="caution">
    <text evidence="1">The sequence shown here is derived from an EMBL/GenBank/DDBJ whole genome shotgun (WGS) entry which is preliminary data.</text>
</comment>
<gene>
    <name evidence="1" type="ORF">SPIL2461_LOCUS13303</name>
</gene>
<sequence length="72" mass="8273">MASGSSRHFRKPRVLGRICKAACSFSRRQLLRNQTRRKRSHAYPPRSVKAHGLLVGWTPSRRNWRSSSALAK</sequence>
<evidence type="ECO:0000313" key="2">
    <source>
        <dbReference type="Proteomes" id="UP000649617"/>
    </source>
</evidence>